<dbReference type="InParanoid" id="A0A1D3D523"/>
<keyword evidence="3" id="KW-1185">Reference proteome</keyword>
<dbReference type="Proteomes" id="UP000095192">
    <property type="component" value="Unassembled WGS sequence"/>
</dbReference>
<feature type="region of interest" description="Disordered" evidence="1">
    <location>
        <begin position="1"/>
        <end position="103"/>
    </location>
</feature>
<evidence type="ECO:0000313" key="3">
    <source>
        <dbReference type="Proteomes" id="UP000095192"/>
    </source>
</evidence>
<comment type="caution">
    <text evidence="2">The sequence shown here is derived from an EMBL/GenBank/DDBJ whole genome shotgun (WGS) entry which is preliminary data.</text>
</comment>
<protein>
    <submittedName>
        <fullName evidence="2">Phosphatidylcholine transfer</fullName>
    </submittedName>
</protein>
<evidence type="ECO:0000256" key="1">
    <source>
        <dbReference type="SAM" id="MobiDB-lite"/>
    </source>
</evidence>
<proteinExistence type="predicted"/>
<organism evidence="2 3">
    <name type="scientific">Cyclospora cayetanensis</name>
    <dbReference type="NCBI Taxonomy" id="88456"/>
    <lineage>
        <taxon>Eukaryota</taxon>
        <taxon>Sar</taxon>
        <taxon>Alveolata</taxon>
        <taxon>Apicomplexa</taxon>
        <taxon>Conoidasida</taxon>
        <taxon>Coccidia</taxon>
        <taxon>Eucoccidiorida</taxon>
        <taxon>Eimeriorina</taxon>
        <taxon>Eimeriidae</taxon>
        <taxon>Cyclospora</taxon>
    </lineage>
</organism>
<dbReference type="AlphaFoldDB" id="A0A1D3D523"/>
<name>A0A1D3D523_9EIME</name>
<sequence length="166" mass="17744">MAQVPESAGQASCSSATGVMKGIKSSEDQHACGQGTSAKTTRQEANSPPSTHSAKKRPNGESAESEGGQMQSTGQKASASNGCRGRSPLMNKAMSKSVSSKAKEDLLTTTAIPRGYLDYWSDRLDEAVADIEDSEEFDLAYKKQEQRLFPFRTSSTEWTINGALGK</sequence>
<dbReference type="VEuPathDB" id="ToxoDB:cyc_07436"/>
<feature type="compositionally biased region" description="Polar residues" evidence="1">
    <location>
        <begin position="68"/>
        <end position="81"/>
    </location>
</feature>
<dbReference type="EMBL" id="JROU02000697">
    <property type="protein sequence ID" value="OEH78542.1"/>
    <property type="molecule type" value="Genomic_DNA"/>
</dbReference>
<evidence type="ECO:0000313" key="2">
    <source>
        <dbReference type="EMBL" id="OEH78542.1"/>
    </source>
</evidence>
<gene>
    <name evidence="2" type="ORF">cyc_07436</name>
</gene>
<reference evidence="2 3" key="1">
    <citation type="journal article" date="2016" name="BMC Genomics">
        <title>Comparative genomics reveals Cyclospora cayetanensis possesses coccidia-like metabolism and invasion components but unique surface antigens.</title>
        <authorList>
            <person name="Liu S."/>
            <person name="Wang L."/>
            <person name="Zheng H."/>
            <person name="Xu Z."/>
            <person name="Roellig D.M."/>
            <person name="Li N."/>
            <person name="Frace M.A."/>
            <person name="Tang K."/>
            <person name="Arrowood M.J."/>
            <person name="Moss D.M."/>
            <person name="Zhang L."/>
            <person name="Feng Y."/>
            <person name="Xiao L."/>
        </authorList>
    </citation>
    <scope>NUCLEOTIDE SEQUENCE [LARGE SCALE GENOMIC DNA]</scope>
    <source>
        <strain evidence="2 3">CHN_HEN01</strain>
    </source>
</reference>
<feature type="compositionally biased region" description="Polar residues" evidence="1">
    <location>
        <begin position="34"/>
        <end position="52"/>
    </location>
</feature>
<accession>A0A1D3D523</accession>